<dbReference type="PROSITE" id="PS50262">
    <property type="entry name" value="G_PROTEIN_RECEP_F1_2"/>
    <property type="match status" value="1"/>
</dbReference>
<dbReference type="PRINTS" id="PR00424">
    <property type="entry name" value="ADENOSINER"/>
</dbReference>
<feature type="transmembrane region" description="Helical" evidence="12">
    <location>
        <begin position="87"/>
        <end position="114"/>
    </location>
</feature>
<feature type="domain" description="G-protein coupled receptors family 1 profile" evidence="13">
    <location>
        <begin position="36"/>
        <end position="291"/>
    </location>
</feature>
<dbReference type="SMART" id="SM01381">
    <property type="entry name" value="7TM_GPCR_Srsx"/>
    <property type="match status" value="1"/>
</dbReference>
<dbReference type="GeneID" id="577813"/>
<dbReference type="Proteomes" id="UP000007110">
    <property type="component" value="Unassembled WGS sequence"/>
</dbReference>
<dbReference type="SUPFAM" id="SSF81321">
    <property type="entry name" value="Family A G protein-coupled receptor-like"/>
    <property type="match status" value="1"/>
</dbReference>
<evidence type="ECO:0000256" key="2">
    <source>
        <dbReference type="ARBA" id="ARBA00022475"/>
    </source>
</evidence>
<dbReference type="GO" id="GO:0007186">
    <property type="term" value="P:G protein-coupled receptor signaling pathway"/>
    <property type="evidence" value="ECO:0000318"/>
    <property type="project" value="GO_Central"/>
</dbReference>
<feature type="transmembrane region" description="Helical" evidence="12">
    <location>
        <begin position="20"/>
        <end position="44"/>
    </location>
</feature>
<evidence type="ECO:0000259" key="13">
    <source>
        <dbReference type="PROSITE" id="PS50262"/>
    </source>
</evidence>
<feature type="transmembrane region" description="Helical" evidence="12">
    <location>
        <begin position="135"/>
        <end position="157"/>
    </location>
</feature>
<dbReference type="InterPro" id="IPR000276">
    <property type="entry name" value="GPCR_Rhodpsn"/>
</dbReference>
<evidence type="ECO:0000256" key="12">
    <source>
        <dbReference type="SAM" id="Phobius"/>
    </source>
</evidence>
<reference evidence="15" key="1">
    <citation type="submission" date="2015-02" db="EMBL/GenBank/DDBJ databases">
        <title>Genome sequencing for Strongylocentrotus purpuratus.</title>
        <authorList>
            <person name="Murali S."/>
            <person name="Liu Y."/>
            <person name="Vee V."/>
            <person name="English A."/>
            <person name="Wang M."/>
            <person name="Skinner E."/>
            <person name="Han Y."/>
            <person name="Muzny D.M."/>
            <person name="Worley K.C."/>
            <person name="Gibbs R.A."/>
        </authorList>
    </citation>
    <scope>NUCLEOTIDE SEQUENCE</scope>
</reference>
<evidence type="ECO:0000256" key="3">
    <source>
        <dbReference type="ARBA" id="ARBA00022692"/>
    </source>
</evidence>
<dbReference type="Gene3D" id="1.20.1070.10">
    <property type="entry name" value="Rhodopsin 7-helix transmembrane proteins"/>
    <property type="match status" value="1"/>
</dbReference>
<dbReference type="OrthoDB" id="9445642at2759"/>
<comment type="subcellular location">
    <subcellularLocation>
        <location evidence="1">Cell membrane</location>
        <topology evidence="1">Multi-pass membrane protein</topology>
    </subcellularLocation>
</comment>
<dbReference type="RefSeq" id="XP_011674514.1">
    <property type="nucleotide sequence ID" value="XM_011676212.2"/>
</dbReference>
<evidence type="ECO:0000256" key="4">
    <source>
        <dbReference type="ARBA" id="ARBA00022989"/>
    </source>
</evidence>
<dbReference type="OMA" id="IWAVRIN"/>
<protein>
    <recommendedName>
        <fullName evidence="13">G-protein coupled receptors family 1 profile domain-containing protein</fullName>
    </recommendedName>
</protein>
<keyword evidence="5" id="KW-0297">G-protein coupled receptor</keyword>
<evidence type="ECO:0000256" key="6">
    <source>
        <dbReference type="ARBA" id="ARBA00023136"/>
    </source>
</evidence>
<dbReference type="AlphaFoldDB" id="A0A7M7HPI1"/>
<dbReference type="InParanoid" id="A0A7M7HPI1"/>
<evidence type="ECO:0000313" key="14">
    <source>
        <dbReference type="EnsemblMetazoa" id="XP_011674514"/>
    </source>
</evidence>
<sequence>MSESFNDSEPDYKPEAPYIIAGMATEIPIAIAATFGNALVIWAVYYNKRLRSVTNYYIVSLAIADMMVGMFAIPFSLATNAGLPHNNFYACLFTNSFVVALTQSSIFGLLAVALDRFFAVTRPFKYRRVATSKCAIMILLATWVLAFIIGLTPLFGWNMGEPEHGYCIFVEHIDLRYMVYFNFFGFVLPPLVMMLFVYVKIFEVVRIQYSAISRTVVGSQDDMSRRRSRLAVKEGNAAKLLAIVILLFAISWLPLHITNCISLLWKPVPYPILLTAIILSHANSAMNPILYAFSNREFRRTFHKLIFKVVLCGIIQVQNCDSGDDYAGMTAGPDGNEVSRFQGSGYQTVRNGVRSSPPTTTPSPTPNSVRKSEICLHKIERKKNGSPKSRTNGQGSTIDR</sequence>
<evidence type="ECO:0000256" key="10">
    <source>
        <dbReference type="ARBA" id="ARBA00023224"/>
    </source>
</evidence>
<organism evidence="14 15">
    <name type="scientific">Strongylocentrotus purpuratus</name>
    <name type="common">Purple sea urchin</name>
    <dbReference type="NCBI Taxonomy" id="7668"/>
    <lineage>
        <taxon>Eukaryota</taxon>
        <taxon>Metazoa</taxon>
        <taxon>Echinodermata</taxon>
        <taxon>Eleutherozoa</taxon>
        <taxon>Echinozoa</taxon>
        <taxon>Echinoidea</taxon>
        <taxon>Euechinoidea</taxon>
        <taxon>Echinacea</taxon>
        <taxon>Camarodonta</taxon>
        <taxon>Echinidea</taxon>
        <taxon>Strongylocentrotidae</taxon>
        <taxon>Strongylocentrotus</taxon>
    </lineage>
</organism>
<keyword evidence="8" id="KW-0675">Receptor</keyword>
<dbReference type="PANTHER" id="PTHR24246">
    <property type="entry name" value="OLFACTORY RECEPTOR AND ADENOSINE RECEPTOR"/>
    <property type="match status" value="1"/>
</dbReference>
<dbReference type="PANTHER" id="PTHR24246:SF27">
    <property type="entry name" value="ADENOSINE RECEPTOR, ISOFORM A"/>
    <property type="match status" value="1"/>
</dbReference>
<evidence type="ECO:0000256" key="11">
    <source>
        <dbReference type="SAM" id="MobiDB-lite"/>
    </source>
</evidence>
<dbReference type="CDD" id="cd14968">
    <property type="entry name" value="7tmA_Adenosine_R"/>
    <property type="match status" value="1"/>
</dbReference>
<keyword evidence="15" id="KW-1185">Reference proteome</keyword>
<feature type="transmembrane region" description="Helical" evidence="12">
    <location>
        <begin position="237"/>
        <end position="257"/>
    </location>
</feature>
<proteinExistence type="predicted"/>
<dbReference type="EnsemblMetazoa" id="XM_011676212">
    <property type="protein sequence ID" value="XP_011674514"/>
    <property type="gene ID" value="LOC577813"/>
</dbReference>
<dbReference type="GO" id="GO:0001609">
    <property type="term" value="F:G protein-coupled adenosine receptor activity"/>
    <property type="evidence" value="ECO:0000318"/>
    <property type="project" value="GO_Central"/>
</dbReference>
<dbReference type="InterPro" id="IPR001634">
    <property type="entry name" value="Adenosn_rcpt"/>
</dbReference>
<feature type="compositionally biased region" description="Polar residues" evidence="11">
    <location>
        <begin position="386"/>
        <end position="400"/>
    </location>
</feature>
<reference evidence="14" key="2">
    <citation type="submission" date="2021-01" db="UniProtKB">
        <authorList>
            <consortium name="EnsemblMetazoa"/>
        </authorList>
    </citation>
    <scope>IDENTIFICATION</scope>
</reference>
<evidence type="ECO:0000256" key="8">
    <source>
        <dbReference type="ARBA" id="ARBA00023170"/>
    </source>
</evidence>
<keyword evidence="9" id="KW-0325">Glycoprotein</keyword>
<feature type="transmembrane region" description="Helical" evidence="12">
    <location>
        <begin position="56"/>
        <end position="75"/>
    </location>
</feature>
<evidence type="ECO:0000256" key="5">
    <source>
        <dbReference type="ARBA" id="ARBA00023040"/>
    </source>
</evidence>
<name>A0A7M7HPI1_STRPU</name>
<feature type="transmembrane region" description="Helical" evidence="12">
    <location>
        <begin position="177"/>
        <end position="199"/>
    </location>
</feature>
<dbReference type="PROSITE" id="PS00237">
    <property type="entry name" value="G_PROTEIN_RECEP_F1_1"/>
    <property type="match status" value="1"/>
</dbReference>
<evidence type="ECO:0000256" key="1">
    <source>
        <dbReference type="ARBA" id="ARBA00004651"/>
    </source>
</evidence>
<evidence type="ECO:0000313" key="15">
    <source>
        <dbReference type="Proteomes" id="UP000007110"/>
    </source>
</evidence>
<dbReference type="KEGG" id="spu:577813"/>
<dbReference type="PRINTS" id="PR00237">
    <property type="entry name" value="GPCRRHODOPSN"/>
</dbReference>
<evidence type="ECO:0000256" key="9">
    <source>
        <dbReference type="ARBA" id="ARBA00023180"/>
    </source>
</evidence>
<keyword evidence="2" id="KW-1003">Cell membrane</keyword>
<evidence type="ECO:0000256" key="7">
    <source>
        <dbReference type="ARBA" id="ARBA00023157"/>
    </source>
</evidence>
<feature type="transmembrane region" description="Helical" evidence="12">
    <location>
        <begin position="269"/>
        <end position="293"/>
    </location>
</feature>
<keyword evidence="10" id="KW-0807">Transducer</keyword>
<keyword evidence="7" id="KW-1015">Disulfide bond</keyword>
<dbReference type="Pfam" id="PF00001">
    <property type="entry name" value="7tm_1"/>
    <property type="match status" value="1"/>
</dbReference>
<keyword evidence="3 12" id="KW-0812">Transmembrane</keyword>
<keyword evidence="4 12" id="KW-1133">Transmembrane helix</keyword>
<feature type="region of interest" description="Disordered" evidence="11">
    <location>
        <begin position="347"/>
        <end position="400"/>
    </location>
</feature>
<accession>A0A7M7HPI1</accession>
<dbReference type="InterPro" id="IPR017452">
    <property type="entry name" value="GPCR_Rhodpsn_7TM"/>
</dbReference>
<dbReference type="GO" id="GO:0005886">
    <property type="term" value="C:plasma membrane"/>
    <property type="evidence" value="ECO:0000318"/>
    <property type="project" value="GO_Central"/>
</dbReference>
<keyword evidence="6 12" id="KW-0472">Membrane</keyword>